<sequence>MPSRAVGAEERPYPVGPWEKTMELDIVALSRFQFALTALYHFLFVPLTLGLSVLLAIMETVYVMTGRQIWRQMTKFWGTLFGINFVIGVATGIVMEFQFGMNWSYYSYYVGDIFGAPLAIEGLMAFFLEATFVGLFFFGWDKLSKVGHLVATWAVALGSNFSALWILIANGWMQNPVGSALNPQTMRMEITSFFDVVFNPVAQAKFVHTVSAGYVCASIFVLGVSAWYIIKGRHIELAKRSMTVAASFGLASALSVVVLGDESGYLATENQKMKLAAIEGMWKTEPAPAAFTAFGFPDQEARETHFAVHIPWVMGLIGTRSLTTEIPGIDKLEQQAETRIRDGIKAYDALTQIRAVPAQGQVAQEVRTSFEDLGHDLGYALLLKRYVDDPRQATEEQIVQAARDTIPHVPTLFWSFRIMVGLGIFFILLTATFFWLSARRHLDKYPLLLKIAVLAIPLPWVAIELGWVVAEFGRQPWVIEGVLPTAAAVSSLGAGTVLLTIIGFAALYTTLIVIEMGLMIKAIKQGPEPDDEPEAVLISETLVPAAE</sequence>
<evidence type="ECO:0000256" key="11">
    <source>
        <dbReference type="ARBA" id="ARBA00023004"/>
    </source>
</evidence>
<evidence type="ECO:0000256" key="5">
    <source>
        <dbReference type="ARBA" id="ARBA00022519"/>
    </source>
</evidence>
<dbReference type="AlphaFoldDB" id="A0A2K9ZHZ6"/>
<dbReference type="GO" id="GO:0016682">
    <property type="term" value="F:oxidoreductase activity, acting on diphenols and related substances as donors, oxygen as acceptor"/>
    <property type="evidence" value="ECO:0007669"/>
    <property type="project" value="TreeGrafter"/>
</dbReference>
<comment type="similarity">
    <text evidence="2 13">Belongs to the cytochrome ubiquinol oxidase subunit 1 family.</text>
</comment>
<evidence type="ECO:0000313" key="15">
    <source>
        <dbReference type="Proteomes" id="UP000238523"/>
    </source>
</evidence>
<feature type="transmembrane region" description="Helical" evidence="13">
    <location>
        <begin position="76"/>
        <end position="94"/>
    </location>
</feature>
<keyword evidence="5" id="KW-0997">Cell inner membrane</keyword>
<feature type="transmembrane region" description="Helical" evidence="13">
    <location>
        <begin position="242"/>
        <end position="260"/>
    </location>
</feature>
<keyword evidence="3 13" id="KW-0813">Transport</keyword>
<keyword evidence="12 13" id="KW-0472">Membrane</keyword>
<feature type="transmembrane region" description="Helical" evidence="13">
    <location>
        <begin position="39"/>
        <end position="64"/>
    </location>
</feature>
<evidence type="ECO:0000313" key="14">
    <source>
        <dbReference type="EMBL" id="AUW47865.1"/>
    </source>
</evidence>
<evidence type="ECO:0000256" key="10">
    <source>
        <dbReference type="ARBA" id="ARBA00022989"/>
    </source>
</evidence>
<name>A0A2K9ZHZ6_RHILE</name>
<keyword evidence="14" id="KW-0560">Oxidoreductase</keyword>
<dbReference type="Proteomes" id="UP000238523">
    <property type="component" value="Plasmid pRLN4"/>
</dbReference>
<evidence type="ECO:0000256" key="2">
    <source>
        <dbReference type="ARBA" id="ARBA00009819"/>
    </source>
</evidence>
<comment type="subcellular location">
    <subcellularLocation>
        <location evidence="1">Cell inner membrane</location>
        <topology evidence="1">Multi-pass membrane protein</topology>
    </subcellularLocation>
</comment>
<evidence type="ECO:0000256" key="9">
    <source>
        <dbReference type="ARBA" id="ARBA00022982"/>
    </source>
</evidence>
<feature type="transmembrane region" description="Helical" evidence="13">
    <location>
        <begin position="448"/>
        <end position="470"/>
    </location>
</feature>
<dbReference type="PANTHER" id="PTHR30365:SF0">
    <property type="entry name" value="CYTOCHROME BD-I UBIQUINOL OXIDASE SUBUNIT 1"/>
    <property type="match status" value="1"/>
</dbReference>
<keyword evidence="14" id="KW-0614">Plasmid</keyword>
<dbReference type="GO" id="GO:0019646">
    <property type="term" value="P:aerobic electron transport chain"/>
    <property type="evidence" value="ECO:0007669"/>
    <property type="project" value="InterPro"/>
</dbReference>
<dbReference type="GO" id="GO:0046872">
    <property type="term" value="F:metal ion binding"/>
    <property type="evidence" value="ECO:0007669"/>
    <property type="project" value="UniProtKB-UniRule"/>
</dbReference>
<evidence type="ECO:0000256" key="3">
    <source>
        <dbReference type="ARBA" id="ARBA00022448"/>
    </source>
</evidence>
<geneLocation type="plasmid" evidence="15">
    <name>prln4</name>
</geneLocation>
<keyword evidence="4 13" id="KW-1003">Cell membrane</keyword>
<evidence type="ECO:0000256" key="13">
    <source>
        <dbReference type="PIRNR" id="PIRNR006446"/>
    </source>
</evidence>
<dbReference type="GO" id="GO:0009055">
    <property type="term" value="F:electron transfer activity"/>
    <property type="evidence" value="ECO:0007669"/>
    <property type="project" value="UniProtKB-UniRule"/>
</dbReference>
<protein>
    <submittedName>
        <fullName evidence="14">Cytochrome d terminal oxidase, subunit I</fullName>
        <ecNumber evidence="14">1.9.3.-</ecNumber>
    </submittedName>
</protein>
<feature type="transmembrane region" description="Helical" evidence="13">
    <location>
        <begin position="150"/>
        <end position="173"/>
    </location>
</feature>
<evidence type="ECO:0000256" key="12">
    <source>
        <dbReference type="ARBA" id="ARBA00023136"/>
    </source>
</evidence>
<keyword evidence="9 13" id="KW-0249">Electron transport</keyword>
<feature type="transmembrane region" description="Helical" evidence="13">
    <location>
        <begin position="206"/>
        <end position="230"/>
    </location>
</feature>
<evidence type="ECO:0000256" key="7">
    <source>
        <dbReference type="ARBA" id="ARBA00022692"/>
    </source>
</evidence>
<keyword evidence="11 13" id="KW-0408">Iron</keyword>
<dbReference type="Pfam" id="PF01654">
    <property type="entry name" value="Cyt_bd_oxida_I"/>
    <property type="match status" value="1"/>
</dbReference>
<dbReference type="EC" id="1.9.3.-" evidence="14"/>
<accession>A0A2K9ZHZ6</accession>
<proteinExistence type="inferred from homology"/>
<dbReference type="GO" id="GO:0070069">
    <property type="term" value="C:cytochrome complex"/>
    <property type="evidence" value="ECO:0007669"/>
    <property type="project" value="UniProtKB-UniRule"/>
</dbReference>
<dbReference type="PIRSF" id="PIRSF006446">
    <property type="entry name" value="Cyt_quinol_oxidase_1"/>
    <property type="match status" value="1"/>
</dbReference>
<dbReference type="EMBL" id="CP025016">
    <property type="protein sequence ID" value="AUW47865.1"/>
    <property type="molecule type" value="Genomic_DNA"/>
</dbReference>
<evidence type="ECO:0000256" key="4">
    <source>
        <dbReference type="ARBA" id="ARBA00022475"/>
    </source>
</evidence>
<keyword evidence="10 13" id="KW-1133">Transmembrane helix</keyword>
<dbReference type="GO" id="GO:0005886">
    <property type="term" value="C:plasma membrane"/>
    <property type="evidence" value="ECO:0007669"/>
    <property type="project" value="UniProtKB-SubCell"/>
</dbReference>
<keyword evidence="7 13" id="KW-0812">Transmembrane</keyword>
<feature type="transmembrane region" description="Helical" evidence="13">
    <location>
        <begin position="414"/>
        <end position="436"/>
    </location>
</feature>
<keyword evidence="6 13" id="KW-0349">Heme</keyword>
<feature type="transmembrane region" description="Helical" evidence="13">
    <location>
        <begin position="490"/>
        <end position="514"/>
    </location>
</feature>
<evidence type="ECO:0000256" key="1">
    <source>
        <dbReference type="ARBA" id="ARBA00004429"/>
    </source>
</evidence>
<evidence type="ECO:0000256" key="8">
    <source>
        <dbReference type="ARBA" id="ARBA00022723"/>
    </source>
</evidence>
<evidence type="ECO:0000256" key="6">
    <source>
        <dbReference type="ARBA" id="ARBA00022617"/>
    </source>
</evidence>
<dbReference type="PANTHER" id="PTHR30365">
    <property type="entry name" value="CYTOCHROME D UBIQUINOL OXIDASE"/>
    <property type="match status" value="1"/>
</dbReference>
<gene>
    <name evidence="14" type="primary">cydA</name>
    <name evidence="14" type="ORF">CUJ84_pRLN4000156</name>
</gene>
<keyword evidence="8 13" id="KW-0479">Metal-binding</keyword>
<dbReference type="GO" id="GO:0020037">
    <property type="term" value="F:heme binding"/>
    <property type="evidence" value="ECO:0007669"/>
    <property type="project" value="TreeGrafter"/>
</dbReference>
<organism evidence="14 15">
    <name type="scientific">Rhizobium leguminosarum</name>
    <dbReference type="NCBI Taxonomy" id="384"/>
    <lineage>
        <taxon>Bacteria</taxon>
        <taxon>Pseudomonadati</taxon>
        <taxon>Pseudomonadota</taxon>
        <taxon>Alphaproteobacteria</taxon>
        <taxon>Hyphomicrobiales</taxon>
        <taxon>Rhizobiaceae</taxon>
        <taxon>Rhizobium/Agrobacterium group</taxon>
        <taxon>Rhizobium</taxon>
    </lineage>
</organism>
<reference evidence="14 15" key="1">
    <citation type="submission" date="2017-11" db="EMBL/GenBank/DDBJ databases">
        <title>Complete genome of Rhizobium leguminosarum Norway, an ineffective micro-symbiont.</title>
        <authorList>
            <person name="Hoffrichter A."/>
            <person name="Liang J."/>
            <person name="Brachmann A."/>
            <person name="Marin M."/>
        </authorList>
    </citation>
    <scope>NUCLEOTIDE SEQUENCE [LARGE SCALE GENOMIC DNA]</scope>
    <source>
        <strain evidence="14 15">Norway</strain>
        <plasmid evidence="15">Plasmid prln4</plasmid>
    </source>
</reference>
<dbReference type="InterPro" id="IPR002585">
    <property type="entry name" value="Cyt-d_ubiquinol_oxidase_su_1"/>
</dbReference>
<feature type="transmembrane region" description="Helical" evidence="13">
    <location>
        <begin position="114"/>
        <end position="138"/>
    </location>
</feature>